<comment type="caution">
    <text evidence="1">The sequence shown here is derived from an EMBL/GenBank/DDBJ whole genome shotgun (WGS) entry which is preliminary data.</text>
</comment>
<dbReference type="Proteomes" id="UP001054837">
    <property type="component" value="Unassembled WGS sequence"/>
</dbReference>
<feature type="non-terminal residue" evidence="1">
    <location>
        <position position="74"/>
    </location>
</feature>
<dbReference type="AlphaFoldDB" id="A0AAV4SA81"/>
<evidence type="ECO:0000313" key="1">
    <source>
        <dbReference type="EMBL" id="GIY29262.1"/>
    </source>
</evidence>
<sequence length="74" mass="8431">MLFYKPEHLIILEHLSQASQTKRNDINKKKYATPFIEKIVESFVTSPQPMEETHEVSQVQISSVTSHGCLNDSA</sequence>
<proteinExistence type="predicted"/>
<organism evidence="1 2">
    <name type="scientific">Caerostris darwini</name>
    <dbReference type="NCBI Taxonomy" id="1538125"/>
    <lineage>
        <taxon>Eukaryota</taxon>
        <taxon>Metazoa</taxon>
        <taxon>Ecdysozoa</taxon>
        <taxon>Arthropoda</taxon>
        <taxon>Chelicerata</taxon>
        <taxon>Arachnida</taxon>
        <taxon>Araneae</taxon>
        <taxon>Araneomorphae</taxon>
        <taxon>Entelegynae</taxon>
        <taxon>Araneoidea</taxon>
        <taxon>Araneidae</taxon>
        <taxon>Caerostris</taxon>
    </lineage>
</organism>
<dbReference type="EMBL" id="BPLQ01007295">
    <property type="protein sequence ID" value="GIY29262.1"/>
    <property type="molecule type" value="Genomic_DNA"/>
</dbReference>
<keyword evidence="2" id="KW-1185">Reference proteome</keyword>
<name>A0AAV4SA81_9ARAC</name>
<gene>
    <name evidence="1" type="ORF">CDAR_195671</name>
</gene>
<evidence type="ECO:0000313" key="2">
    <source>
        <dbReference type="Proteomes" id="UP001054837"/>
    </source>
</evidence>
<accession>A0AAV4SA81</accession>
<reference evidence="1 2" key="1">
    <citation type="submission" date="2021-06" db="EMBL/GenBank/DDBJ databases">
        <title>Caerostris darwini draft genome.</title>
        <authorList>
            <person name="Kono N."/>
            <person name="Arakawa K."/>
        </authorList>
    </citation>
    <scope>NUCLEOTIDE SEQUENCE [LARGE SCALE GENOMIC DNA]</scope>
</reference>
<protein>
    <submittedName>
        <fullName evidence="1">Uncharacterized protein</fullName>
    </submittedName>
</protein>